<evidence type="ECO:0000313" key="3">
    <source>
        <dbReference type="Proteomes" id="UP001374535"/>
    </source>
</evidence>
<keyword evidence="1" id="KW-0812">Transmembrane</keyword>
<feature type="transmembrane region" description="Helical" evidence="1">
    <location>
        <begin position="146"/>
        <end position="165"/>
    </location>
</feature>
<dbReference type="EMBL" id="CP144696">
    <property type="protein sequence ID" value="WVZ11453.1"/>
    <property type="molecule type" value="Genomic_DNA"/>
</dbReference>
<keyword evidence="3" id="KW-1185">Reference proteome</keyword>
<gene>
    <name evidence="2" type="ORF">V8G54_015983</name>
</gene>
<name>A0AAQ3NN81_VIGMU</name>
<evidence type="ECO:0000313" key="2">
    <source>
        <dbReference type="EMBL" id="WVZ11453.1"/>
    </source>
</evidence>
<feature type="transmembrane region" description="Helical" evidence="1">
    <location>
        <begin position="30"/>
        <end position="48"/>
    </location>
</feature>
<keyword evidence="1" id="KW-0472">Membrane</keyword>
<dbReference type="Gene3D" id="1.10.287.1130">
    <property type="entry name" value="CytochromE C oxidase copper chaperone"/>
    <property type="match status" value="1"/>
</dbReference>
<feature type="transmembrane region" description="Helical" evidence="1">
    <location>
        <begin position="171"/>
        <end position="188"/>
    </location>
</feature>
<accession>A0AAQ3NN81</accession>
<reference evidence="2 3" key="1">
    <citation type="journal article" date="2023" name="Life. Sci Alliance">
        <title>Evolutionary insights into 3D genome organization and epigenetic landscape of Vigna mungo.</title>
        <authorList>
            <person name="Junaid A."/>
            <person name="Singh B."/>
            <person name="Bhatia S."/>
        </authorList>
    </citation>
    <scope>NUCLEOTIDE SEQUENCE [LARGE SCALE GENOMIC DNA]</scope>
    <source>
        <strain evidence="2">Urdbean</strain>
    </source>
</reference>
<feature type="transmembrane region" description="Helical" evidence="1">
    <location>
        <begin position="113"/>
        <end position="134"/>
    </location>
</feature>
<dbReference type="AlphaFoldDB" id="A0AAQ3NN81"/>
<organism evidence="2 3">
    <name type="scientific">Vigna mungo</name>
    <name type="common">Black gram</name>
    <name type="synonym">Phaseolus mungo</name>
    <dbReference type="NCBI Taxonomy" id="3915"/>
    <lineage>
        <taxon>Eukaryota</taxon>
        <taxon>Viridiplantae</taxon>
        <taxon>Streptophyta</taxon>
        <taxon>Embryophyta</taxon>
        <taxon>Tracheophyta</taxon>
        <taxon>Spermatophyta</taxon>
        <taxon>Magnoliopsida</taxon>
        <taxon>eudicotyledons</taxon>
        <taxon>Gunneridae</taxon>
        <taxon>Pentapetalae</taxon>
        <taxon>rosids</taxon>
        <taxon>fabids</taxon>
        <taxon>Fabales</taxon>
        <taxon>Fabaceae</taxon>
        <taxon>Papilionoideae</taxon>
        <taxon>50 kb inversion clade</taxon>
        <taxon>NPAAA clade</taxon>
        <taxon>indigoferoid/millettioid clade</taxon>
        <taxon>Phaseoleae</taxon>
        <taxon>Vigna</taxon>
    </lineage>
</organism>
<dbReference type="InterPro" id="IPR009069">
    <property type="entry name" value="Cys_alpha_HP_mot_SF"/>
</dbReference>
<protein>
    <submittedName>
        <fullName evidence="2">Uncharacterized protein</fullName>
    </submittedName>
</protein>
<keyword evidence="1" id="KW-1133">Transmembrane helix</keyword>
<proteinExistence type="predicted"/>
<sequence length="223" mass="24666">MAQATKEPCKKEACDIQACLSKNNFLPQKYALLTNYLSACLTSLFLFVSQTSKPLDEMLITSRDRIDIKILKSLLVVQGNITWRFKSQLDNPSLNDATGGAYLHFYVCHLSHVLVGVWGLSIAIQVFVCIVVWLTKFIPSLDVTNLVGMWGLCTELVLSSFLSSWKPCKPLHFLLFLIPTMLYLSLGPSGSTLLGALKSLSCWIPAVPNAIIIQLTALPSPDF</sequence>
<evidence type="ECO:0000256" key="1">
    <source>
        <dbReference type="SAM" id="Phobius"/>
    </source>
</evidence>
<dbReference type="SUPFAM" id="SSF47072">
    <property type="entry name" value="Cysteine alpha-hairpin motif"/>
    <property type="match status" value="1"/>
</dbReference>
<dbReference type="Proteomes" id="UP001374535">
    <property type="component" value="Chromosome 5"/>
</dbReference>